<feature type="domain" description="MOSC" evidence="2">
    <location>
        <begin position="132"/>
        <end position="288"/>
    </location>
</feature>
<organism evidence="3 4">
    <name type="scientific">Geodermatophilus ruber</name>
    <dbReference type="NCBI Taxonomy" id="504800"/>
    <lineage>
        <taxon>Bacteria</taxon>
        <taxon>Bacillati</taxon>
        <taxon>Actinomycetota</taxon>
        <taxon>Actinomycetes</taxon>
        <taxon>Geodermatophilales</taxon>
        <taxon>Geodermatophilaceae</taxon>
        <taxon>Geodermatophilus</taxon>
    </lineage>
</organism>
<evidence type="ECO:0000256" key="1">
    <source>
        <dbReference type="SAM" id="MobiDB-lite"/>
    </source>
</evidence>
<name>A0A1I4D6U9_9ACTN</name>
<dbReference type="Pfam" id="PF03476">
    <property type="entry name" value="MOSC_N"/>
    <property type="match status" value="1"/>
</dbReference>
<dbReference type="GO" id="GO:0003824">
    <property type="term" value="F:catalytic activity"/>
    <property type="evidence" value="ECO:0007669"/>
    <property type="project" value="InterPro"/>
</dbReference>
<dbReference type="InParanoid" id="A0A1I4D6U9"/>
<dbReference type="GO" id="GO:0030151">
    <property type="term" value="F:molybdenum ion binding"/>
    <property type="evidence" value="ECO:0007669"/>
    <property type="project" value="InterPro"/>
</dbReference>
<keyword evidence="4" id="KW-1185">Reference proteome</keyword>
<evidence type="ECO:0000313" key="3">
    <source>
        <dbReference type="EMBL" id="SFK87876.1"/>
    </source>
</evidence>
<dbReference type="InterPro" id="IPR005302">
    <property type="entry name" value="MoCF_Sase_C"/>
</dbReference>
<dbReference type="PANTHER" id="PTHR36930:SF1">
    <property type="entry name" value="MOSC DOMAIN-CONTAINING PROTEIN"/>
    <property type="match status" value="1"/>
</dbReference>
<dbReference type="Pfam" id="PF03473">
    <property type="entry name" value="MOSC"/>
    <property type="match status" value="1"/>
</dbReference>
<dbReference type="SUPFAM" id="SSF50800">
    <property type="entry name" value="PK beta-barrel domain-like"/>
    <property type="match status" value="1"/>
</dbReference>
<sequence length="297" mass="32956">MEQQQAGSVVGIWRYPVKSMMGEELNASQVTERGLLGDRAYGLMDRSTGKVASAKNPRKWPRLFDFRAAYVDPPRPGAQLPEVRITLPDGAVLTSSQADLDQTLSRVLQREVTLEKADPGRQPGPRSRVPTPRAPEPARAEEYWPDMEGLDYRDTVTDFDMPEHTFFDLAVVHVLTTATLDRLRELYPQGRFEVRRFRPNIVVRAPDDANGFVENDWIGSTVRIGDDVRLSVTGPCPRCVMTTLPQGDLPKDSGILRTAARHNQTNVGVYATVVRGGEVRRGAAITVEEPVAAPLQV</sequence>
<dbReference type="InterPro" id="IPR005303">
    <property type="entry name" value="MOCOS_middle"/>
</dbReference>
<dbReference type="EMBL" id="FOSW01000004">
    <property type="protein sequence ID" value="SFK87876.1"/>
    <property type="molecule type" value="Genomic_DNA"/>
</dbReference>
<reference evidence="3 4" key="1">
    <citation type="submission" date="2016-10" db="EMBL/GenBank/DDBJ databases">
        <authorList>
            <person name="de Groot N.N."/>
        </authorList>
    </citation>
    <scope>NUCLEOTIDE SEQUENCE [LARGE SCALE GENOMIC DNA]</scope>
    <source>
        <strain evidence="3 4">DSM 45317</strain>
    </source>
</reference>
<gene>
    <name evidence="3" type="ORF">SAMN04488085_104157</name>
</gene>
<dbReference type="PROSITE" id="PS51340">
    <property type="entry name" value="MOSC"/>
    <property type="match status" value="1"/>
</dbReference>
<dbReference type="Proteomes" id="UP000199152">
    <property type="component" value="Unassembled WGS sequence"/>
</dbReference>
<evidence type="ECO:0000313" key="4">
    <source>
        <dbReference type="Proteomes" id="UP000199152"/>
    </source>
</evidence>
<dbReference type="PANTHER" id="PTHR36930">
    <property type="entry name" value="METAL-SULFUR CLUSTER BIOSYNTHESIS PROTEINS YUAD-RELATED"/>
    <property type="match status" value="1"/>
</dbReference>
<dbReference type="Gene3D" id="2.40.33.20">
    <property type="entry name" value="PK beta-barrel domain-like"/>
    <property type="match status" value="1"/>
</dbReference>
<dbReference type="InterPro" id="IPR011037">
    <property type="entry name" value="Pyrv_Knase-like_insert_dom_sf"/>
</dbReference>
<feature type="region of interest" description="Disordered" evidence="1">
    <location>
        <begin position="112"/>
        <end position="141"/>
    </location>
</feature>
<evidence type="ECO:0000259" key="2">
    <source>
        <dbReference type="PROSITE" id="PS51340"/>
    </source>
</evidence>
<dbReference type="STRING" id="504800.SAMN04488085_104157"/>
<accession>A0A1I4D6U9</accession>
<protein>
    <recommendedName>
        <fullName evidence="2">MOSC domain-containing protein</fullName>
    </recommendedName>
</protein>
<dbReference type="GO" id="GO:0030170">
    <property type="term" value="F:pyridoxal phosphate binding"/>
    <property type="evidence" value="ECO:0007669"/>
    <property type="project" value="InterPro"/>
</dbReference>
<proteinExistence type="predicted"/>
<dbReference type="InterPro" id="IPR052716">
    <property type="entry name" value="MOSC_domain"/>
</dbReference>
<dbReference type="AlphaFoldDB" id="A0A1I4D6U9"/>
<dbReference type="OrthoDB" id="9793178at2"/>